<keyword evidence="2" id="KW-1185">Reference proteome</keyword>
<sequence>MSDTPSYSRTISVSQISSPFGQRVGNHVPITRKNATAKVTKDIAKCRGTIRRVTRNVKRWRDAGMALRWVAAGMIEANKGFLAFVYQTAQPSN</sequence>
<dbReference type="AlphaFoldDB" id="A0A844SZA3"/>
<accession>A0A844SZA3</accession>
<dbReference type="EMBL" id="WQNF01000030">
    <property type="protein sequence ID" value="MVT69449.1"/>
    <property type="molecule type" value="Genomic_DNA"/>
</dbReference>
<comment type="caution">
    <text evidence="1">The sequence shown here is derived from an EMBL/GenBank/DDBJ whole genome shotgun (WGS) entry which is preliminary data.</text>
</comment>
<name>A0A844SZA3_9BRAD</name>
<evidence type="ECO:0000313" key="1">
    <source>
        <dbReference type="EMBL" id="MVT69449.1"/>
    </source>
</evidence>
<organism evidence="1 2">
    <name type="scientific">Bradyrhizobium pachyrhizi</name>
    <dbReference type="NCBI Taxonomy" id="280333"/>
    <lineage>
        <taxon>Bacteria</taxon>
        <taxon>Pseudomonadati</taxon>
        <taxon>Pseudomonadota</taxon>
        <taxon>Alphaproteobacteria</taxon>
        <taxon>Hyphomicrobiales</taxon>
        <taxon>Nitrobacteraceae</taxon>
        <taxon>Bradyrhizobium</taxon>
    </lineage>
</organism>
<dbReference type="RefSeq" id="WP_157347771.1">
    <property type="nucleotide sequence ID" value="NZ_CP121667.1"/>
</dbReference>
<protein>
    <submittedName>
        <fullName evidence="1">Uncharacterized protein</fullName>
    </submittedName>
</protein>
<evidence type="ECO:0000313" key="2">
    <source>
        <dbReference type="Proteomes" id="UP000436468"/>
    </source>
</evidence>
<proteinExistence type="predicted"/>
<dbReference type="Proteomes" id="UP000436468">
    <property type="component" value="Unassembled WGS sequence"/>
</dbReference>
<reference evidence="1 2" key="1">
    <citation type="submission" date="2019-12" db="EMBL/GenBank/DDBJ databases">
        <title>Draft genome sequences Bradyrhizobium cajani AMBPC1010, Bradyrhizobium pachyrhizi AMBPC1040 and Bradyrhizobium yuanmingense ALSPC3051, three plant growth promoting strains isolated from nodules of Cajanus cajan L. in Dominican Republic.</title>
        <authorList>
            <person name="Flores-Felix J.D."/>
            <person name="Araujo J."/>
            <person name="Diaz-Alcantara C."/>
            <person name="Gonzalez-Andres F."/>
            <person name="Velazquez E."/>
        </authorList>
    </citation>
    <scope>NUCLEOTIDE SEQUENCE [LARGE SCALE GENOMIC DNA]</scope>
    <source>
        <strain evidence="1 2">1040</strain>
    </source>
</reference>
<gene>
    <name evidence="1" type="ORF">GPL21_30595</name>
</gene>